<dbReference type="PROSITE" id="PS51257">
    <property type="entry name" value="PROKAR_LIPOPROTEIN"/>
    <property type="match status" value="1"/>
</dbReference>
<evidence type="ECO:0000256" key="2">
    <source>
        <dbReference type="SAM" id="MobiDB-lite"/>
    </source>
</evidence>
<sequence>MRRLTAGVALLVVLLSGCAAGEQGDAPASTSAAPASSAPAEPTPSTVDPRTITGPSTAATVAEPEPIADPEPQLPVTATGVDGVTVEVADVSRVLALDLYGTLTETVIALGLADTLVGRANTSTESVVADLPVVTQNGHELQAEAILDLDPTFVIMDDTMGPPEVPEQLRASGVPVLVVASERGVDLIAEQVLVVADAFGVSDAGETLVADFEERLAAAELRVGALAGDWEPLRMAFLYVRGTGSVFFVMGEGSGADDLIDAIGGLDAPTEAGVQDIAPATAEAVLAIDPEVILTMTGGLASTGGVDGFVGRPGVSDTVAGRTQRIVDMADGEVLSFGPSYPEVLVSLAEAVYAP</sequence>
<dbReference type="InterPro" id="IPR002491">
    <property type="entry name" value="ABC_transptr_periplasmic_BD"/>
</dbReference>
<dbReference type="PROSITE" id="PS50983">
    <property type="entry name" value="FE_B12_PBP"/>
    <property type="match status" value="1"/>
</dbReference>
<proteinExistence type="inferred from homology"/>
<dbReference type="OrthoDB" id="9797736at2"/>
<reference evidence="6" key="1">
    <citation type="submission" date="2016-10" db="EMBL/GenBank/DDBJ databases">
        <authorList>
            <person name="Varghese N."/>
            <person name="Submissions S."/>
        </authorList>
    </citation>
    <scope>NUCLEOTIDE SEQUENCE [LARGE SCALE GENOMIC DNA]</scope>
    <source>
        <strain evidence="6">DSM 22002</strain>
    </source>
</reference>
<organism evidence="5 6">
    <name type="scientific">Agrococcus jejuensis</name>
    <dbReference type="NCBI Taxonomy" id="399736"/>
    <lineage>
        <taxon>Bacteria</taxon>
        <taxon>Bacillati</taxon>
        <taxon>Actinomycetota</taxon>
        <taxon>Actinomycetes</taxon>
        <taxon>Micrococcales</taxon>
        <taxon>Microbacteriaceae</taxon>
        <taxon>Agrococcus</taxon>
    </lineage>
</organism>
<evidence type="ECO:0000259" key="4">
    <source>
        <dbReference type="PROSITE" id="PS50983"/>
    </source>
</evidence>
<comment type="similarity">
    <text evidence="1">Belongs to the bacterial solute-binding protein 8 family.</text>
</comment>
<feature type="domain" description="Fe/B12 periplasmic-binding" evidence="4">
    <location>
        <begin position="95"/>
        <end position="355"/>
    </location>
</feature>
<dbReference type="SUPFAM" id="SSF53807">
    <property type="entry name" value="Helical backbone' metal receptor"/>
    <property type="match status" value="1"/>
</dbReference>
<feature type="region of interest" description="Disordered" evidence="2">
    <location>
        <begin position="23"/>
        <end position="76"/>
    </location>
</feature>
<name>A0A1G8B6T2_9MICO</name>
<gene>
    <name evidence="5" type="ORF">SAMN04489720_0698</name>
</gene>
<dbReference type="Pfam" id="PF01497">
    <property type="entry name" value="Peripla_BP_2"/>
    <property type="match status" value="1"/>
</dbReference>
<evidence type="ECO:0000313" key="5">
    <source>
        <dbReference type="EMBL" id="SDH28851.1"/>
    </source>
</evidence>
<evidence type="ECO:0000256" key="1">
    <source>
        <dbReference type="ARBA" id="ARBA00008814"/>
    </source>
</evidence>
<dbReference type="STRING" id="399736.SAMN04489720_0698"/>
<feature type="compositionally biased region" description="Low complexity" evidence="2">
    <location>
        <begin position="23"/>
        <end position="46"/>
    </location>
</feature>
<dbReference type="Proteomes" id="UP000198822">
    <property type="component" value="Chromosome I"/>
</dbReference>
<dbReference type="PANTHER" id="PTHR30535:SF4">
    <property type="entry name" value="HEMIN-BINDING PERIPLASMIC PROTEIN HMUT"/>
    <property type="match status" value="1"/>
</dbReference>
<dbReference type="InterPro" id="IPR050902">
    <property type="entry name" value="ABC_Transporter_SBP"/>
</dbReference>
<feature type="signal peptide" evidence="3">
    <location>
        <begin position="1"/>
        <end position="19"/>
    </location>
</feature>
<accession>A0A1G8B6T2</accession>
<dbReference type="EMBL" id="LT629695">
    <property type="protein sequence ID" value="SDH28851.1"/>
    <property type="molecule type" value="Genomic_DNA"/>
</dbReference>
<keyword evidence="6" id="KW-1185">Reference proteome</keyword>
<feature type="chain" id="PRO_5038499507" evidence="3">
    <location>
        <begin position="20"/>
        <end position="355"/>
    </location>
</feature>
<keyword evidence="3" id="KW-0732">Signal</keyword>
<dbReference type="RefSeq" id="WP_092502470.1">
    <property type="nucleotide sequence ID" value="NZ_LT629695.1"/>
</dbReference>
<evidence type="ECO:0000256" key="3">
    <source>
        <dbReference type="SAM" id="SignalP"/>
    </source>
</evidence>
<dbReference type="PANTHER" id="PTHR30535">
    <property type="entry name" value="VITAMIN B12-BINDING PROTEIN"/>
    <property type="match status" value="1"/>
</dbReference>
<evidence type="ECO:0000313" key="6">
    <source>
        <dbReference type="Proteomes" id="UP000198822"/>
    </source>
</evidence>
<dbReference type="Gene3D" id="3.40.50.1980">
    <property type="entry name" value="Nitrogenase molybdenum iron protein domain"/>
    <property type="match status" value="2"/>
</dbReference>
<dbReference type="AlphaFoldDB" id="A0A1G8B6T2"/>
<protein>
    <submittedName>
        <fullName evidence="5">Iron complex transport system substrate-binding protein</fullName>
    </submittedName>
</protein>